<gene>
    <name evidence="14" type="primary">LOC104777895</name>
</gene>
<accession>A0ABM0YGG4</accession>
<dbReference type="PANTHER" id="PTHR32093">
    <property type="entry name" value="LEUCINE-RICH REPEAT EXTENSIN-LIKE PROTEIN 3-RELATED"/>
    <property type="match status" value="1"/>
</dbReference>
<evidence type="ECO:0000256" key="7">
    <source>
        <dbReference type="ARBA" id="ARBA00023278"/>
    </source>
</evidence>
<dbReference type="Pfam" id="PF08263">
    <property type="entry name" value="LRRNT_2"/>
    <property type="match status" value="1"/>
</dbReference>
<reference evidence="13" key="1">
    <citation type="journal article" date="2014" name="Nat. Commun.">
        <title>The emerging biofuel crop Camelina sativa retains a highly undifferentiated hexaploid genome structure.</title>
        <authorList>
            <person name="Kagale S."/>
            <person name="Koh C."/>
            <person name="Nixon J."/>
            <person name="Bollina V."/>
            <person name="Clarke W.E."/>
            <person name="Tuteja R."/>
            <person name="Spillane C."/>
            <person name="Robinson S.J."/>
            <person name="Links M.G."/>
            <person name="Clarke C."/>
            <person name="Higgins E.E."/>
            <person name="Huebert T."/>
            <person name="Sharpe A.G."/>
            <person name="Parkin I.A."/>
        </authorList>
    </citation>
    <scope>NUCLEOTIDE SEQUENCE [LARGE SCALE GENOMIC DNA]</scope>
    <source>
        <strain evidence="13">cv. DH55</strain>
    </source>
</reference>
<dbReference type="PRINTS" id="PR01217">
    <property type="entry name" value="PRICHEXTENSN"/>
</dbReference>
<keyword evidence="8" id="KW-0961">Cell wall biogenesis/degradation</keyword>
<comment type="subcellular location">
    <subcellularLocation>
        <location evidence="1">Secreted</location>
        <location evidence="1">Cell wall</location>
    </subcellularLocation>
</comment>
<dbReference type="InterPro" id="IPR001611">
    <property type="entry name" value="Leu-rich_rpt"/>
</dbReference>
<dbReference type="InterPro" id="IPR013210">
    <property type="entry name" value="LRR_N_plant-typ"/>
</dbReference>
<evidence type="ECO:0000256" key="8">
    <source>
        <dbReference type="ARBA" id="ARBA00023316"/>
    </source>
</evidence>
<evidence type="ECO:0000256" key="5">
    <source>
        <dbReference type="ARBA" id="ARBA00022729"/>
    </source>
</evidence>
<dbReference type="Gene3D" id="3.80.10.10">
    <property type="entry name" value="Ribonuclease Inhibitor"/>
    <property type="match status" value="2"/>
</dbReference>
<evidence type="ECO:0000256" key="10">
    <source>
        <dbReference type="SAM" id="MobiDB-lite"/>
    </source>
</evidence>
<evidence type="ECO:0000256" key="2">
    <source>
        <dbReference type="ARBA" id="ARBA00022512"/>
    </source>
</evidence>
<keyword evidence="7" id="KW-0379">Hydroxylation</keyword>
<evidence type="ECO:0000256" key="9">
    <source>
        <dbReference type="ARBA" id="ARBA00041871"/>
    </source>
</evidence>
<feature type="signal peptide" evidence="11">
    <location>
        <begin position="1"/>
        <end position="20"/>
    </location>
</feature>
<evidence type="ECO:0000256" key="11">
    <source>
        <dbReference type="SAM" id="SignalP"/>
    </source>
</evidence>
<name>A0ABM0YGG4_CAMSA</name>
<evidence type="ECO:0000313" key="13">
    <source>
        <dbReference type="Proteomes" id="UP000694864"/>
    </source>
</evidence>
<dbReference type="InterPro" id="IPR051582">
    <property type="entry name" value="LRR_extensin-like_regulator"/>
</dbReference>
<keyword evidence="2" id="KW-0134">Cell wall</keyword>
<protein>
    <recommendedName>
        <fullName evidence="9">Cell wall hydroxyproline-rich glycoprotein</fullName>
    </recommendedName>
</protein>
<evidence type="ECO:0000256" key="4">
    <source>
        <dbReference type="ARBA" id="ARBA00022614"/>
    </source>
</evidence>
<organism evidence="13 14">
    <name type="scientific">Camelina sativa</name>
    <name type="common">False flax</name>
    <name type="synonym">Myagrum sativum</name>
    <dbReference type="NCBI Taxonomy" id="90675"/>
    <lineage>
        <taxon>Eukaryota</taxon>
        <taxon>Viridiplantae</taxon>
        <taxon>Streptophyta</taxon>
        <taxon>Embryophyta</taxon>
        <taxon>Tracheophyta</taxon>
        <taxon>Spermatophyta</taxon>
        <taxon>Magnoliopsida</taxon>
        <taxon>eudicotyledons</taxon>
        <taxon>Gunneridae</taxon>
        <taxon>Pentapetalae</taxon>
        <taxon>rosids</taxon>
        <taxon>malvids</taxon>
        <taxon>Brassicales</taxon>
        <taxon>Brassicaceae</taxon>
        <taxon>Camelineae</taxon>
        <taxon>Camelina</taxon>
    </lineage>
</organism>
<dbReference type="InterPro" id="IPR032675">
    <property type="entry name" value="LRR_dom_sf"/>
</dbReference>
<evidence type="ECO:0000256" key="3">
    <source>
        <dbReference type="ARBA" id="ARBA00022525"/>
    </source>
</evidence>
<dbReference type="PANTHER" id="PTHR32093:SF131">
    <property type="entry name" value="LEUCINE-RICH REPEAT-CONTAINING N-TERMINAL PLANT-TYPE DOMAIN-CONTAINING PROTEIN"/>
    <property type="match status" value="1"/>
</dbReference>
<keyword evidence="4" id="KW-0433">Leucine-rich repeat</keyword>
<sequence>MASILSILLLILALSNLRYTLPTGDNHITDRKSLEIIIGGGNDDNPPPSPSPEPEPEPADCPPPPPTPCPPPASPLPSPPPPPTPCPPPASPLPSPPPPSLPPRPPPKKLPPPTKRPPSPHRKRPQPPPMPLLSNSPFLKKAYPILLEFKKSVKDPLNKLYNWGGPDVCNYNGLKCAIFPNSKNLAVANIQFNGFQLGGKLDSFLGKLDTVSIFHANSNNFIGSVPDVSKLNFLFELDLSNNKLTGDFPTNVLTGTNLTFLDLRFNTFSGSVPPQVFNLDLDVLFINNNNLVQNLPRNLGSITALYLTFANNRFTGSIPESIGNIKYLQEVLFLNNQLTGCLPYQIGNLNRATVFDVESNRLTGPIPYSFGCLDKMEQLSLARNNFYGTIPEIVCEIACLKNLSLSYNYFTQAGPKCRKLIERKILDVRMNCILDLPNQKRPEECAVFFKRKQTCSDPKSLFIVPCGKNPNRINPDQAQLEQEKPQVSHPVSYNALNPDRLRNL</sequence>
<evidence type="ECO:0000313" key="14">
    <source>
        <dbReference type="RefSeq" id="XP_010500525.1"/>
    </source>
</evidence>
<reference evidence="14" key="2">
    <citation type="submission" date="2025-08" db="UniProtKB">
        <authorList>
            <consortium name="RefSeq"/>
        </authorList>
    </citation>
    <scope>IDENTIFICATION</scope>
    <source>
        <tissue evidence="14">Leaf</tissue>
    </source>
</reference>
<dbReference type="RefSeq" id="XP_010500525.1">
    <property type="nucleotide sequence ID" value="XM_010502223.2"/>
</dbReference>
<evidence type="ECO:0000256" key="1">
    <source>
        <dbReference type="ARBA" id="ARBA00004191"/>
    </source>
</evidence>
<keyword evidence="13" id="KW-1185">Reference proteome</keyword>
<dbReference type="GeneID" id="104777895"/>
<evidence type="ECO:0000256" key="6">
    <source>
        <dbReference type="ARBA" id="ARBA00022737"/>
    </source>
</evidence>
<keyword evidence="5 11" id="KW-0732">Signal</keyword>
<dbReference type="Proteomes" id="UP000694864">
    <property type="component" value="Chromosome 3"/>
</dbReference>
<evidence type="ECO:0000259" key="12">
    <source>
        <dbReference type="Pfam" id="PF08263"/>
    </source>
</evidence>
<proteinExistence type="predicted"/>
<feature type="region of interest" description="Disordered" evidence="10">
    <location>
        <begin position="37"/>
        <end position="136"/>
    </location>
</feature>
<dbReference type="Pfam" id="PF00560">
    <property type="entry name" value="LRR_1"/>
    <property type="match status" value="3"/>
</dbReference>
<feature type="chain" id="PRO_5047122281" description="Cell wall hydroxyproline-rich glycoprotein" evidence="11">
    <location>
        <begin position="21"/>
        <end position="504"/>
    </location>
</feature>
<feature type="compositionally biased region" description="Pro residues" evidence="10">
    <location>
        <begin position="45"/>
        <end position="117"/>
    </location>
</feature>
<dbReference type="SUPFAM" id="SSF52058">
    <property type="entry name" value="L domain-like"/>
    <property type="match status" value="1"/>
</dbReference>
<keyword evidence="3" id="KW-0964">Secreted</keyword>
<feature type="domain" description="Leucine-rich repeat-containing N-terminal plant-type" evidence="12">
    <location>
        <begin position="146"/>
        <end position="176"/>
    </location>
</feature>
<keyword evidence="6" id="KW-0677">Repeat</keyword>